<proteinExistence type="predicted"/>
<keyword evidence="2" id="KW-1185">Reference proteome</keyword>
<reference evidence="1 2" key="1">
    <citation type="submission" date="2024-06" db="EMBL/GenBank/DDBJ databases">
        <authorList>
            <person name="Kim D.-U."/>
        </authorList>
    </citation>
    <scope>NUCLEOTIDE SEQUENCE [LARGE SCALE GENOMIC DNA]</scope>
    <source>
        <strain evidence="1 2">KACC15460</strain>
    </source>
</reference>
<dbReference type="EMBL" id="JBEWSZ010000001">
    <property type="protein sequence ID" value="MET2825515.1"/>
    <property type="molecule type" value="Genomic_DNA"/>
</dbReference>
<dbReference type="Proteomes" id="UP001548832">
    <property type="component" value="Unassembled WGS sequence"/>
</dbReference>
<evidence type="ECO:0000313" key="2">
    <source>
        <dbReference type="Proteomes" id="UP001548832"/>
    </source>
</evidence>
<name>A0ABV2D667_9HYPH</name>
<gene>
    <name evidence="1" type="ORF">ABVQ20_00830</name>
</gene>
<comment type="caution">
    <text evidence="1">The sequence shown here is derived from an EMBL/GenBank/DDBJ whole genome shotgun (WGS) entry which is preliminary data.</text>
</comment>
<accession>A0ABV2D667</accession>
<evidence type="ECO:0000313" key="1">
    <source>
        <dbReference type="EMBL" id="MET2825515.1"/>
    </source>
</evidence>
<organism evidence="1 2">
    <name type="scientific">Mesorhizobium shangrilense</name>
    <dbReference type="NCBI Taxonomy" id="460060"/>
    <lineage>
        <taxon>Bacteria</taxon>
        <taxon>Pseudomonadati</taxon>
        <taxon>Pseudomonadota</taxon>
        <taxon>Alphaproteobacteria</taxon>
        <taxon>Hyphomicrobiales</taxon>
        <taxon>Phyllobacteriaceae</taxon>
        <taxon>Mesorhizobium</taxon>
    </lineage>
</organism>
<protein>
    <submittedName>
        <fullName evidence="1">Uncharacterized protein</fullName>
    </submittedName>
</protein>
<dbReference type="RefSeq" id="WP_354457609.1">
    <property type="nucleotide sequence ID" value="NZ_JBEWSZ010000001.1"/>
</dbReference>
<sequence length="136" mass="15207">MAEQRSVFLIGGGTGRDEQAVFTLDRNGTGCSLTCSYRDKVVEAEEDDFFEALCQIRQRLEVDGLLPFCYGASANVYPEETIIEMSRGLMACKVQMGQIPQKTDLVDIFDEGPDIIPVFVSMHQEFWDAWLASLPS</sequence>